<proteinExistence type="predicted"/>
<dbReference type="AlphaFoldDB" id="A0A1C0AWY7"/>
<dbReference type="GO" id="GO:0005737">
    <property type="term" value="C:cytoplasm"/>
    <property type="evidence" value="ECO:0007669"/>
    <property type="project" value="InterPro"/>
</dbReference>
<keyword evidence="4" id="KW-1185">Reference proteome</keyword>
<dbReference type="Gene3D" id="3.30.930.10">
    <property type="entry name" value="Bira Bifunctional Protein, Domain 2"/>
    <property type="match status" value="1"/>
</dbReference>
<organism evidence="3 5">
    <name type="scientific">Arcobacter porcinus</name>
    <dbReference type="NCBI Taxonomy" id="1935204"/>
    <lineage>
        <taxon>Bacteria</taxon>
        <taxon>Pseudomonadati</taxon>
        <taxon>Campylobacterota</taxon>
        <taxon>Epsilonproteobacteria</taxon>
        <taxon>Campylobacterales</taxon>
        <taxon>Arcobacteraceae</taxon>
        <taxon>Arcobacter</taxon>
    </lineage>
</organism>
<name>A0A1C0AWY7_9BACT</name>
<evidence type="ECO:0000313" key="2">
    <source>
        <dbReference type="EMBL" id="OCL91629.1"/>
    </source>
</evidence>
<dbReference type="GO" id="GO:0004821">
    <property type="term" value="F:histidine-tRNA ligase activity"/>
    <property type="evidence" value="ECO:0007669"/>
    <property type="project" value="UniProtKB-EC"/>
</dbReference>
<dbReference type="Proteomes" id="UP000322644">
    <property type="component" value="Chromosome"/>
</dbReference>
<dbReference type="PANTHER" id="PTHR43707:SF1">
    <property type="entry name" value="HISTIDINE--TRNA LIGASE, MITOCHONDRIAL-RELATED"/>
    <property type="match status" value="1"/>
</dbReference>
<dbReference type="GO" id="GO:0006427">
    <property type="term" value="P:histidyl-tRNA aminoacylation"/>
    <property type="evidence" value="ECO:0007669"/>
    <property type="project" value="TreeGrafter"/>
</dbReference>
<feature type="domain" description="Class II Histidinyl-tRNA synthetase (HisRS)-like catalytic core" evidence="1">
    <location>
        <begin position="19"/>
        <end position="215"/>
    </location>
</feature>
<dbReference type="EMBL" id="CP036246">
    <property type="protein sequence ID" value="QEP39756.1"/>
    <property type="molecule type" value="Genomic_DNA"/>
</dbReference>
<dbReference type="Proteomes" id="UP000093159">
    <property type="component" value="Unassembled WGS sequence"/>
</dbReference>
<dbReference type="OrthoDB" id="5342252at2"/>
<reference evidence="3 5" key="2">
    <citation type="submission" date="2019-09" db="EMBL/GenBank/DDBJ databases">
        <title>Complete genome sequencing of four Arcobacter species reveals a diverse suite of mobile elements.</title>
        <authorList>
            <person name="Miller W.G."/>
            <person name="Yee E."/>
            <person name="Bono J.L."/>
        </authorList>
    </citation>
    <scope>NUCLEOTIDE SEQUENCE [LARGE SCALE GENOMIC DNA]</scope>
    <source>
        <strain evidence="3 5">CCUG 56899</strain>
    </source>
</reference>
<dbReference type="EMBL" id="LDIR01000002">
    <property type="protein sequence ID" value="OCL91629.1"/>
    <property type="molecule type" value="Genomic_DNA"/>
</dbReference>
<evidence type="ECO:0000313" key="5">
    <source>
        <dbReference type="Proteomes" id="UP000322644"/>
    </source>
</evidence>
<dbReference type="InterPro" id="IPR041715">
    <property type="entry name" value="HisRS-like_core"/>
</dbReference>
<keyword evidence="3" id="KW-0808">Transferase</keyword>
<gene>
    <name evidence="3" type="primary">hisZ</name>
    <name evidence="2" type="synonym">hisS_2</name>
    <name evidence="2" type="ORF">AAX28_01374</name>
    <name evidence="3" type="ORF">APORC_0117</name>
</gene>
<dbReference type="KEGG" id="apoc:APORC_0117"/>
<dbReference type="Pfam" id="PF13393">
    <property type="entry name" value="tRNA-synt_His"/>
    <property type="match status" value="1"/>
</dbReference>
<dbReference type="EC" id="6.1.1.21" evidence="2"/>
<dbReference type="SMR" id="A0A1C0AWY7"/>
<reference evidence="3 5" key="3">
    <citation type="submission" date="2019-09" db="EMBL/GenBank/DDBJ databases">
        <title>Taxonomic note: a critical rebuttal of the proposed division of the genus Arcobacter into six genera, emended descriptions of Arcobacter anaerophilus and the genus Arcobacter, and an assessment of genus-level boundaries for Epsilonproteobacteria using in silico genomic comparator tools.</title>
        <authorList>
            <person name="On S.L.W."/>
            <person name="Miller W.G."/>
            <person name="Biggs P."/>
            <person name="Cornelius A."/>
            <person name="Vandamme P."/>
        </authorList>
    </citation>
    <scope>NUCLEOTIDE SEQUENCE [LARGE SCALE GENOMIC DNA]</scope>
    <source>
        <strain evidence="3 5">CCUG 56899</strain>
    </source>
</reference>
<dbReference type="InterPro" id="IPR004516">
    <property type="entry name" value="HisRS/HisZ"/>
</dbReference>
<sequence>MVFEHEIPKGSRLYFGKLAKAKRELENLVCNILYKNGFEEILTPNFSYSQHQAIANERKLIKFSDEENEQISLRADSTLDVVRIITKRLGRTTNQKKWFYIQPIFSYPSKEEYQIGCEYIEHNNISDILNLTADILKALKIEPIMQISNIIVPKLVSKELNIDIEIFKQADISKLLDLKVDWLEKLLRVQDIKSLEEAIKFVPNSIKSELEKLLEKALEVDYNNIIIAPLYYGSLKYYNDIYYRVIKDNLVLCRGGMYEAEGISSLGFALYTDNLLKIIEG</sequence>
<protein>
    <submittedName>
        <fullName evidence="3">ATP phosphoribosyltransferase HisG(S)Z, hetero-octameric short form, regulatory subunit</fullName>
        <ecNumber evidence="3">2.4.2.17</ecNumber>
    </submittedName>
    <submittedName>
        <fullName evidence="2">Histidine--tRNA ligase</fullName>
        <ecNumber evidence="2">6.1.1.21</ecNumber>
    </submittedName>
</protein>
<dbReference type="InterPro" id="IPR045864">
    <property type="entry name" value="aa-tRNA-synth_II/BPL/LPL"/>
</dbReference>
<dbReference type="EC" id="2.4.2.17" evidence="3"/>
<dbReference type="RefSeq" id="WP_066170539.1">
    <property type="nucleotide sequence ID" value="NZ_CP036246.2"/>
</dbReference>
<keyword evidence="3" id="KW-0328">Glycosyltransferase</keyword>
<keyword evidence="2" id="KW-0436">Ligase</keyword>
<dbReference type="SUPFAM" id="SSF55681">
    <property type="entry name" value="Class II aaRS and biotin synthetases"/>
    <property type="match status" value="1"/>
</dbReference>
<evidence type="ECO:0000313" key="4">
    <source>
        <dbReference type="Proteomes" id="UP000093159"/>
    </source>
</evidence>
<dbReference type="GO" id="GO:0003879">
    <property type="term" value="F:ATP phosphoribosyltransferase activity"/>
    <property type="evidence" value="ECO:0007669"/>
    <property type="project" value="UniProtKB-EC"/>
</dbReference>
<accession>A0A1C0AWY7</accession>
<dbReference type="NCBIfam" id="NF008946">
    <property type="entry name" value="PRK12293.1"/>
    <property type="match status" value="1"/>
</dbReference>
<evidence type="ECO:0000313" key="3">
    <source>
        <dbReference type="EMBL" id="QEP39756.1"/>
    </source>
</evidence>
<reference evidence="2 4" key="1">
    <citation type="submission" date="2015-05" db="EMBL/GenBank/DDBJ databases">
        <authorList>
            <person name="Rovetto F."/>
            <person name="Cocolin L."/>
            <person name="Illeghems K."/>
            <person name="Van Nieuwerburgh F."/>
            <person name="Houf K."/>
        </authorList>
    </citation>
    <scope>NUCLEOTIDE SEQUENCE [LARGE SCALE GENOMIC DNA]</scope>
    <source>
        <strain evidence="2 4">117434</strain>
    </source>
</reference>
<dbReference type="PANTHER" id="PTHR43707">
    <property type="entry name" value="HISTIDYL-TRNA SYNTHETASE"/>
    <property type="match status" value="1"/>
</dbReference>
<evidence type="ECO:0000259" key="1">
    <source>
        <dbReference type="Pfam" id="PF13393"/>
    </source>
</evidence>